<dbReference type="RefSeq" id="WP_127077678.1">
    <property type="nucleotide sequence ID" value="NZ_RSCL01000001.1"/>
</dbReference>
<reference evidence="2" key="1">
    <citation type="submission" date="2018-12" db="EMBL/GenBank/DDBJ databases">
        <authorList>
            <person name="Will S."/>
            <person name="Neumann-Schaal M."/>
            <person name="Henke P."/>
        </authorList>
    </citation>
    <scope>NUCLEOTIDE SEQUENCE</scope>
    <source>
        <strain evidence="2">PCC 7102</strain>
    </source>
</reference>
<dbReference type="AlphaFoldDB" id="A0A433VU55"/>
<feature type="coiled-coil region" evidence="1">
    <location>
        <begin position="131"/>
        <end position="158"/>
    </location>
</feature>
<comment type="caution">
    <text evidence="2">The sequence shown here is derived from an EMBL/GenBank/DDBJ whole genome shotgun (WGS) entry which is preliminary data.</text>
</comment>
<accession>A0A433VU55</accession>
<evidence type="ECO:0000313" key="3">
    <source>
        <dbReference type="Proteomes" id="UP000271624"/>
    </source>
</evidence>
<evidence type="ECO:0000256" key="1">
    <source>
        <dbReference type="SAM" id="Coils"/>
    </source>
</evidence>
<reference evidence="2" key="2">
    <citation type="journal article" date="2019" name="Genome Biol. Evol.">
        <title>Day and night: Metabolic profiles and evolutionary relationships of six axenic non-marine cyanobacteria.</title>
        <authorList>
            <person name="Will S.E."/>
            <person name="Henke P."/>
            <person name="Boedeker C."/>
            <person name="Huang S."/>
            <person name="Brinkmann H."/>
            <person name="Rohde M."/>
            <person name="Jarek M."/>
            <person name="Friedl T."/>
            <person name="Seufert S."/>
            <person name="Schumacher M."/>
            <person name="Overmann J."/>
            <person name="Neumann-Schaal M."/>
            <person name="Petersen J."/>
        </authorList>
    </citation>
    <scope>NUCLEOTIDE SEQUENCE [LARGE SCALE GENOMIC DNA]</scope>
    <source>
        <strain evidence="2">PCC 7102</strain>
    </source>
</reference>
<keyword evidence="1" id="KW-0175">Coiled coil</keyword>
<evidence type="ECO:0000313" key="2">
    <source>
        <dbReference type="EMBL" id="RUT09512.1"/>
    </source>
</evidence>
<proteinExistence type="predicted"/>
<keyword evidence="3" id="KW-1185">Reference proteome</keyword>
<gene>
    <name evidence="2" type="ORF">DSM106972_000060</name>
</gene>
<dbReference type="EMBL" id="RSCL01000001">
    <property type="protein sequence ID" value="RUT09512.1"/>
    <property type="molecule type" value="Genomic_DNA"/>
</dbReference>
<sequence>MVLSFNPGKLGPIKVSEDNTHFLVQIHPGNRERAKKIPGRQWDGNREAWVYPKNATTFEALLEEFQKDADSFNIRRPPTKRPADIKAPAKKSNYYEFDDQFLEDEEIPSLEDSSDSQGKISSELEHIRVMLESLKDVAANQSRTIEELRETQEEATKILNKFEAPIQPSVETHIVEVLPDKLDPTKQKEIELIEKALITIACFTSGQQKSFCDWINKYKPLREPTVFVINTHEYLKKQLGKLVGDENPNTRFGALIDKAKHEELIFFDKSDPVDRPIPILFNLNTHRNRFGHSYDSEQWEQWSRSILYLINLALVWSKVVIEAEDSNEE</sequence>
<dbReference type="Proteomes" id="UP000271624">
    <property type="component" value="Unassembled WGS sequence"/>
</dbReference>
<dbReference type="OrthoDB" id="511470at2"/>
<name>A0A433VU55_9CYAN</name>
<protein>
    <submittedName>
        <fullName evidence="2">Uncharacterized protein</fullName>
    </submittedName>
</protein>
<organism evidence="2 3">
    <name type="scientific">Dulcicalothrix desertica PCC 7102</name>
    <dbReference type="NCBI Taxonomy" id="232991"/>
    <lineage>
        <taxon>Bacteria</taxon>
        <taxon>Bacillati</taxon>
        <taxon>Cyanobacteriota</taxon>
        <taxon>Cyanophyceae</taxon>
        <taxon>Nostocales</taxon>
        <taxon>Calotrichaceae</taxon>
        <taxon>Dulcicalothrix</taxon>
    </lineage>
</organism>